<sequence>MGRRTGESEIASFRITTSSLAAHLVRSLFVGWRWRWRCRCWICVVGCARHSGINADASMIYGVCNSSNSYGFSEGTGSNHDIRLSDVIGDKPQEVRYRRRLKPVILGLNSEED</sequence>
<protein>
    <submittedName>
        <fullName evidence="1">Uncharacterized protein</fullName>
    </submittedName>
</protein>
<reference evidence="1" key="1">
    <citation type="journal article" date="2021" name="bioRxiv">
        <title>Whole Genome Assembly and Annotation of Northern Wild Rice, Zizania palustris L., Supports a Whole Genome Duplication in the Zizania Genus.</title>
        <authorList>
            <person name="Haas M."/>
            <person name="Kono T."/>
            <person name="Macchietto M."/>
            <person name="Millas R."/>
            <person name="McGilp L."/>
            <person name="Shao M."/>
            <person name="Duquette J."/>
            <person name="Hirsch C.N."/>
            <person name="Kimball J."/>
        </authorList>
    </citation>
    <scope>NUCLEOTIDE SEQUENCE</scope>
    <source>
        <tissue evidence="1">Fresh leaf tissue</tissue>
    </source>
</reference>
<evidence type="ECO:0000313" key="1">
    <source>
        <dbReference type="EMBL" id="KAG8092654.1"/>
    </source>
</evidence>
<evidence type="ECO:0000313" key="2">
    <source>
        <dbReference type="Proteomes" id="UP000729402"/>
    </source>
</evidence>
<organism evidence="1 2">
    <name type="scientific">Zizania palustris</name>
    <name type="common">Northern wild rice</name>
    <dbReference type="NCBI Taxonomy" id="103762"/>
    <lineage>
        <taxon>Eukaryota</taxon>
        <taxon>Viridiplantae</taxon>
        <taxon>Streptophyta</taxon>
        <taxon>Embryophyta</taxon>
        <taxon>Tracheophyta</taxon>
        <taxon>Spermatophyta</taxon>
        <taxon>Magnoliopsida</taxon>
        <taxon>Liliopsida</taxon>
        <taxon>Poales</taxon>
        <taxon>Poaceae</taxon>
        <taxon>BOP clade</taxon>
        <taxon>Oryzoideae</taxon>
        <taxon>Oryzeae</taxon>
        <taxon>Zizaniinae</taxon>
        <taxon>Zizania</taxon>
    </lineage>
</organism>
<name>A0A8J6BQY4_ZIZPA</name>
<dbReference type="AlphaFoldDB" id="A0A8J6BQY4"/>
<gene>
    <name evidence="1" type="ORF">GUJ93_ZPchr0012g19325</name>
</gene>
<comment type="caution">
    <text evidence="1">The sequence shown here is derived from an EMBL/GenBank/DDBJ whole genome shotgun (WGS) entry which is preliminary data.</text>
</comment>
<accession>A0A8J6BQY4</accession>
<keyword evidence="2" id="KW-1185">Reference proteome</keyword>
<proteinExistence type="predicted"/>
<reference evidence="1" key="2">
    <citation type="submission" date="2021-02" db="EMBL/GenBank/DDBJ databases">
        <authorList>
            <person name="Kimball J.A."/>
            <person name="Haas M.W."/>
            <person name="Macchietto M."/>
            <person name="Kono T."/>
            <person name="Duquette J."/>
            <person name="Shao M."/>
        </authorList>
    </citation>
    <scope>NUCLEOTIDE SEQUENCE</scope>
    <source>
        <tissue evidence="1">Fresh leaf tissue</tissue>
    </source>
</reference>
<dbReference type="EMBL" id="JAAALK010000080">
    <property type="protein sequence ID" value="KAG8092654.1"/>
    <property type="molecule type" value="Genomic_DNA"/>
</dbReference>
<dbReference type="Proteomes" id="UP000729402">
    <property type="component" value="Unassembled WGS sequence"/>
</dbReference>